<accession>A0ABD5R9X0</accession>
<dbReference type="GO" id="GO:0016491">
    <property type="term" value="F:oxidoreductase activity"/>
    <property type="evidence" value="ECO:0007669"/>
    <property type="project" value="UniProtKB-KW"/>
</dbReference>
<evidence type="ECO:0000256" key="1">
    <source>
        <dbReference type="ARBA" id="ARBA00023002"/>
    </source>
</evidence>
<comment type="similarity">
    <text evidence="3">Belongs to the D-isomer specific 2-hydroxyacid dehydrogenase family.</text>
</comment>
<keyword evidence="1 3" id="KW-0560">Oxidoreductase</keyword>
<evidence type="ECO:0000256" key="2">
    <source>
        <dbReference type="ARBA" id="ARBA00023027"/>
    </source>
</evidence>
<dbReference type="FunFam" id="3.40.50.720:FF:000363">
    <property type="entry name" value="D-isomer specific 2-hydroxyacid dehydrogenase"/>
    <property type="match status" value="1"/>
</dbReference>
<dbReference type="SUPFAM" id="SSF51735">
    <property type="entry name" value="NAD(P)-binding Rossmann-fold domains"/>
    <property type="match status" value="1"/>
</dbReference>
<evidence type="ECO:0000259" key="5">
    <source>
        <dbReference type="Pfam" id="PF02826"/>
    </source>
</evidence>
<keyword evidence="2" id="KW-0520">NAD</keyword>
<reference evidence="6 7" key="1">
    <citation type="journal article" date="2019" name="Int. J. Syst. Evol. Microbiol.">
        <title>The Global Catalogue of Microorganisms (GCM) 10K type strain sequencing project: providing services to taxonomists for standard genome sequencing and annotation.</title>
        <authorList>
            <consortium name="The Broad Institute Genomics Platform"/>
            <consortium name="The Broad Institute Genome Sequencing Center for Infectious Disease"/>
            <person name="Wu L."/>
            <person name="Ma J."/>
        </authorList>
    </citation>
    <scope>NUCLEOTIDE SEQUENCE [LARGE SCALE GENOMIC DNA]</scope>
    <source>
        <strain evidence="6 7">CGMCC 1.12237</strain>
    </source>
</reference>
<evidence type="ECO:0000313" key="6">
    <source>
        <dbReference type="EMBL" id="MFC5366811.1"/>
    </source>
</evidence>
<gene>
    <name evidence="6" type="ORF">ACFPJ5_07650</name>
</gene>
<dbReference type="CDD" id="cd05300">
    <property type="entry name" value="2-Hacid_dh_1"/>
    <property type="match status" value="1"/>
</dbReference>
<dbReference type="EMBL" id="JBHSKX010000001">
    <property type="protein sequence ID" value="MFC5366811.1"/>
    <property type="molecule type" value="Genomic_DNA"/>
</dbReference>
<feature type="domain" description="D-isomer specific 2-hydroxyacid dehydrogenase NAD-binding" evidence="5">
    <location>
        <begin position="114"/>
        <end position="290"/>
    </location>
</feature>
<dbReference type="InterPro" id="IPR006140">
    <property type="entry name" value="D-isomer_DH_NAD-bd"/>
</dbReference>
<evidence type="ECO:0000259" key="4">
    <source>
        <dbReference type="Pfam" id="PF00389"/>
    </source>
</evidence>
<dbReference type="Pfam" id="PF02826">
    <property type="entry name" value="2-Hacid_dh_C"/>
    <property type="match status" value="1"/>
</dbReference>
<dbReference type="PANTHER" id="PTHR43333:SF1">
    <property type="entry name" value="D-ISOMER SPECIFIC 2-HYDROXYACID DEHYDROGENASE NAD-BINDING DOMAIN-CONTAINING PROTEIN"/>
    <property type="match status" value="1"/>
</dbReference>
<sequence length="325" mass="35102">MPTDIAVLRQKIHGMSADHYAETLRTRLAEHPTLADTTVSLASTPAEERELLQEATVATGFNIDADLLDETDLDLFACVFAGTGHLPIDALAAHDVAVTNASGVHAPNISEHVLGAMLSFARGFPTGWRQKRERRWRSYPTTELTGSTVTVIGLGAIGQAVVDKLDAFDVHTVGVRYTPEKESPTDEVVGFDDPAGIHDALARSEYVAVAAPLTDATEGLLDADAFKTMRPDSVLINVGRGPIVDTDALVSALQSNAIRGAALDVTDPEPLPQDHELWNFDDVLITPHNAGHTPQYWERLTDILVENLETADETGAFENLQNQVI</sequence>
<dbReference type="InterPro" id="IPR029753">
    <property type="entry name" value="D-isomer_DH_CS"/>
</dbReference>
<dbReference type="Gene3D" id="3.40.50.720">
    <property type="entry name" value="NAD(P)-binding Rossmann-like Domain"/>
    <property type="match status" value="2"/>
</dbReference>
<dbReference type="InterPro" id="IPR006139">
    <property type="entry name" value="D-isomer_2_OHA_DH_cat_dom"/>
</dbReference>
<feature type="domain" description="D-isomer specific 2-hydroxyacid dehydrogenase catalytic" evidence="4">
    <location>
        <begin position="49"/>
        <end position="316"/>
    </location>
</feature>
<dbReference type="SUPFAM" id="SSF52283">
    <property type="entry name" value="Formate/glycerate dehydrogenase catalytic domain-like"/>
    <property type="match status" value="1"/>
</dbReference>
<name>A0ABD5R9X0_9EURY</name>
<dbReference type="InterPro" id="IPR036291">
    <property type="entry name" value="NAD(P)-bd_dom_sf"/>
</dbReference>
<keyword evidence="7" id="KW-1185">Reference proteome</keyword>
<dbReference type="Proteomes" id="UP001596201">
    <property type="component" value="Unassembled WGS sequence"/>
</dbReference>
<dbReference type="RefSeq" id="WP_227227853.1">
    <property type="nucleotide sequence ID" value="NZ_JAJCVJ010000001.1"/>
</dbReference>
<protein>
    <submittedName>
        <fullName evidence="6">D-2-hydroxyacid dehydrogenase</fullName>
    </submittedName>
</protein>
<organism evidence="6 7">
    <name type="scientific">Salinirubrum litoreum</name>
    <dbReference type="NCBI Taxonomy" id="1126234"/>
    <lineage>
        <taxon>Archaea</taxon>
        <taxon>Methanobacteriati</taxon>
        <taxon>Methanobacteriota</taxon>
        <taxon>Stenosarchaea group</taxon>
        <taxon>Halobacteria</taxon>
        <taxon>Halobacteriales</taxon>
        <taxon>Haloferacaceae</taxon>
        <taxon>Salinirubrum</taxon>
    </lineage>
</organism>
<dbReference type="Pfam" id="PF00389">
    <property type="entry name" value="2-Hacid_dh"/>
    <property type="match status" value="1"/>
</dbReference>
<dbReference type="PANTHER" id="PTHR43333">
    <property type="entry name" value="2-HACID_DH_C DOMAIN-CONTAINING PROTEIN"/>
    <property type="match status" value="1"/>
</dbReference>
<dbReference type="AlphaFoldDB" id="A0ABD5R9X0"/>
<evidence type="ECO:0000313" key="7">
    <source>
        <dbReference type="Proteomes" id="UP001596201"/>
    </source>
</evidence>
<evidence type="ECO:0000256" key="3">
    <source>
        <dbReference type="RuleBase" id="RU003719"/>
    </source>
</evidence>
<proteinExistence type="inferred from homology"/>
<comment type="caution">
    <text evidence="6">The sequence shown here is derived from an EMBL/GenBank/DDBJ whole genome shotgun (WGS) entry which is preliminary data.</text>
</comment>
<dbReference type="PROSITE" id="PS00671">
    <property type="entry name" value="D_2_HYDROXYACID_DH_3"/>
    <property type="match status" value="1"/>
</dbReference>